<protein>
    <recommendedName>
        <fullName evidence="3">IPT/TIG domain-containing protein</fullName>
    </recommendedName>
</protein>
<gene>
    <name evidence="1" type="ORF">DYBT9275_04116</name>
</gene>
<organism evidence="1 2">
    <name type="scientific">Dyadobacter helix</name>
    <dbReference type="NCBI Taxonomy" id="2822344"/>
    <lineage>
        <taxon>Bacteria</taxon>
        <taxon>Pseudomonadati</taxon>
        <taxon>Bacteroidota</taxon>
        <taxon>Cytophagia</taxon>
        <taxon>Cytophagales</taxon>
        <taxon>Spirosomataceae</taxon>
        <taxon>Dyadobacter</taxon>
    </lineage>
</organism>
<dbReference type="PROSITE" id="PS51257">
    <property type="entry name" value="PROKAR_LIPOPROTEIN"/>
    <property type="match status" value="1"/>
</dbReference>
<keyword evidence="2" id="KW-1185">Reference proteome</keyword>
<dbReference type="Gene3D" id="2.60.40.10">
    <property type="entry name" value="Immunoglobulins"/>
    <property type="match status" value="3"/>
</dbReference>
<dbReference type="Proteomes" id="UP000680038">
    <property type="component" value="Unassembled WGS sequence"/>
</dbReference>
<dbReference type="EMBL" id="CAJRAF010000002">
    <property type="protein sequence ID" value="CAG5007742.1"/>
    <property type="molecule type" value="Genomic_DNA"/>
</dbReference>
<reference evidence="1" key="1">
    <citation type="submission" date="2021-04" db="EMBL/GenBank/DDBJ databases">
        <authorList>
            <person name="Rodrigo-Torres L."/>
            <person name="Arahal R. D."/>
            <person name="Lucena T."/>
        </authorList>
    </citation>
    <scope>NUCLEOTIDE SEQUENCE</scope>
    <source>
        <strain evidence="1">CECT 9275</strain>
    </source>
</reference>
<accession>A0A916JF82</accession>
<dbReference type="RefSeq" id="WP_215240524.1">
    <property type="nucleotide sequence ID" value="NZ_CAJRAF010000002.1"/>
</dbReference>
<dbReference type="SUPFAM" id="SSF49785">
    <property type="entry name" value="Galactose-binding domain-like"/>
    <property type="match status" value="1"/>
</dbReference>
<sequence>MRKIFISRIYTALYLVMFIGIVAACKEDEVAGSSEVKLLSFGPSGVKPGEKISFIGNNLNKVTSIELKGASVPSSAFVTHTSELIVITVPQETDEGPVTLKTPEGDVTSKTVLSFEVPVKISGFTAAARPGENITITGEYLNWIKEIRFAKDTAVTEFVSQSVSQLVVTVPFGAETGPLVISTGGTEPLTIETETKLVVALPALSSLSPNPAEREKNLTIRGTNLDLVKGISFKGLAQPVTQFVSKTASELVVVVPKVANKGKVTLVAFSGIMIESEESLKFVGDLPDLAPLKYAMYEDALQNGWQNWGWGSTVDFGNSENIRDGEASAKITYTGSWGALKFANVSLATAPYTEVTFSIYGAAGTEGKTVNVMANGGKAYVVTIKEGEWTEYKVPLTAFGSPVTLTDLMFQETGWPGTLYIDHVGLR</sequence>
<dbReference type="Gene3D" id="2.60.120.430">
    <property type="entry name" value="Galactose-binding lectin"/>
    <property type="match status" value="1"/>
</dbReference>
<comment type="caution">
    <text evidence="1">The sequence shown here is derived from an EMBL/GenBank/DDBJ whole genome shotgun (WGS) entry which is preliminary data.</text>
</comment>
<dbReference type="InterPro" id="IPR008979">
    <property type="entry name" value="Galactose-bd-like_sf"/>
</dbReference>
<dbReference type="InterPro" id="IPR014756">
    <property type="entry name" value="Ig_E-set"/>
</dbReference>
<evidence type="ECO:0000313" key="1">
    <source>
        <dbReference type="EMBL" id="CAG5007742.1"/>
    </source>
</evidence>
<evidence type="ECO:0008006" key="3">
    <source>
        <dbReference type="Google" id="ProtNLM"/>
    </source>
</evidence>
<dbReference type="AlphaFoldDB" id="A0A916JF82"/>
<name>A0A916JF82_9BACT</name>
<proteinExistence type="predicted"/>
<dbReference type="SUPFAM" id="SSF81296">
    <property type="entry name" value="E set domains"/>
    <property type="match status" value="1"/>
</dbReference>
<dbReference type="InterPro" id="IPR013783">
    <property type="entry name" value="Ig-like_fold"/>
</dbReference>
<evidence type="ECO:0000313" key="2">
    <source>
        <dbReference type="Proteomes" id="UP000680038"/>
    </source>
</evidence>